<dbReference type="SUPFAM" id="SSF51735">
    <property type="entry name" value="NAD(P)-binding Rossmann-fold domains"/>
    <property type="match status" value="2"/>
</dbReference>
<dbReference type="InterPro" id="IPR000888">
    <property type="entry name" value="RmlC-like"/>
</dbReference>
<accession>A0A6C0CF40</accession>
<dbReference type="Gene3D" id="3.90.25.10">
    <property type="entry name" value="UDP-galactose 4-epimerase, domain 1"/>
    <property type="match status" value="1"/>
</dbReference>
<reference evidence="4" key="1">
    <citation type="journal article" date="2020" name="Nature">
        <title>Giant virus diversity and host interactions through global metagenomics.</title>
        <authorList>
            <person name="Schulz F."/>
            <person name="Roux S."/>
            <person name="Paez-Espino D."/>
            <person name="Jungbluth S."/>
            <person name="Walsh D.A."/>
            <person name="Denef V.J."/>
            <person name="McMahon K.D."/>
            <person name="Konstantinidis K.T."/>
            <person name="Eloe-Fadrosh E.A."/>
            <person name="Kyrpides N.C."/>
            <person name="Woyke T."/>
        </authorList>
    </citation>
    <scope>NUCLEOTIDE SEQUENCE</scope>
    <source>
        <strain evidence="4">GVMAG-M-3300020727-4</strain>
    </source>
</reference>
<dbReference type="Pfam" id="PF16363">
    <property type="entry name" value="GDP_Man_Dehyd"/>
    <property type="match status" value="1"/>
</dbReference>
<proteinExistence type="inferred from homology"/>
<dbReference type="InterPro" id="IPR016040">
    <property type="entry name" value="NAD(P)-bd_dom"/>
</dbReference>
<dbReference type="InterPro" id="IPR001509">
    <property type="entry name" value="Epimerase_deHydtase"/>
</dbReference>
<comment type="similarity">
    <text evidence="1">Belongs to the NAD(P)-dependent epimerase/dehydratase family.</text>
</comment>
<dbReference type="AlphaFoldDB" id="A0A6C0CF40"/>
<dbReference type="InterPro" id="IPR011051">
    <property type="entry name" value="RmlC_Cupin_sf"/>
</dbReference>
<dbReference type="Pfam" id="PF00908">
    <property type="entry name" value="dTDP_sugar_isom"/>
    <property type="match status" value="1"/>
</dbReference>
<organism evidence="4">
    <name type="scientific">viral metagenome</name>
    <dbReference type="NCBI Taxonomy" id="1070528"/>
    <lineage>
        <taxon>unclassified sequences</taxon>
        <taxon>metagenomes</taxon>
        <taxon>organismal metagenomes</taxon>
    </lineage>
</organism>
<evidence type="ECO:0008006" key="5">
    <source>
        <dbReference type="Google" id="ProtNLM"/>
    </source>
</evidence>
<evidence type="ECO:0000259" key="2">
    <source>
        <dbReference type="Pfam" id="PF01370"/>
    </source>
</evidence>
<evidence type="ECO:0000256" key="1">
    <source>
        <dbReference type="ARBA" id="ARBA00007637"/>
    </source>
</evidence>
<dbReference type="GO" id="GO:0008830">
    <property type="term" value="F:dTDP-4-dehydrorhamnose 3,5-epimerase activity"/>
    <property type="evidence" value="ECO:0007669"/>
    <property type="project" value="InterPro"/>
</dbReference>
<name>A0A6C0CF40_9ZZZZ</name>
<dbReference type="EMBL" id="MN739404">
    <property type="protein sequence ID" value="QHT03051.1"/>
    <property type="molecule type" value="Genomic_DNA"/>
</dbReference>
<evidence type="ECO:0000259" key="3">
    <source>
        <dbReference type="Pfam" id="PF16363"/>
    </source>
</evidence>
<dbReference type="PRINTS" id="PR01713">
    <property type="entry name" value="NUCEPIMERASE"/>
</dbReference>
<dbReference type="SUPFAM" id="SSF51182">
    <property type="entry name" value="RmlC-like cupins"/>
    <property type="match status" value="1"/>
</dbReference>
<dbReference type="Gene3D" id="3.40.50.720">
    <property type="entry name" value="NAD(P)-binding Rossmann-like Domain"/>
    <property type="match status" value="2"/>
</dbReference>
<dbReference type="Gene3D" id="2.60.120.10">
    <property type="entry name" value="Jelly Rolls"/>
    <property type="match status" value="1"/>
</dbReference>
<dbReference type="PANTHER" id="PTHR43000">
    <property type="entry name" value="DTDP-D-GLUCOSE 4,6-DEHYDRATASE-RELATED"/>
    <property type="match status" value="1"/>
</dbReference>
<evidence type="ECO:0000313" key="4">
    <source>
        <dbReference type="EMBL" id="QHT03051.1"/>
    </source>
</evidence>
<protein>
    <recommendedName>
        <fullName evidence="5">NAD(P)-binding domain-containing protein</fullName>
    </recommendedName>
</protein>
<sequence>MVFKIIYTNMYKKLNLFVTGGCGFIGSNFCNYIADKVNKLVIIDKLDYICNEKNINSILKQKNVFFIKDDLVKHNFLETFEKHNINYVIHFAAQTHVDNSYEHFKEFINDNIMATYKLFDAIHKYPKLIKTIHFSTDEIYGSSEDGSFFTELSNFNPTNPYSSTKASCEMIVNTYKYTYKLPIIVTRCNNVYGKFQYFEKVIPLFIHKAINDDELTIHKDGQYIRDFIHVNDVIEGVLTIMEKGKFGEVYNIGNDNPIKIIDLANMIINKIGKGKITYIKDRAFNDFRYPLDVSKLKSLGWMNKIDFNDGLDEVIEWIKENHDYFNEIKGKTFNDNRGKLQFIPVPTQTIKQQLISTNKKDVVRGIHTSPYGKHIVCIKGSFIDYVIDFTTMTYNKYYISSDNLNKVYVPPNHGHMFISLEDDSTMFYQIEGIYNQENEKNYNYLCPFINLDIPFENNYILSEQDKKAKFYKEVDYILLGASGFLGGKIEEELKKQNKNYIVLNTRLENTDLLKKQFEFYKPKYVISAAGISGKPSTSWCDANKIETLNTNITYQLTLANICKSLDIHLTLLVTGNIYKYDKDRLFNEADEVNNESNYYYKCRVLLEKCLSCYNNILLLRICYPVSLDNNPKCLISKLKNRLDSIDNIKINITVIPELFKHIPLIIEKKLTGLLNFVNKGHIYLHELLTILNIENYKNNYNDDNQFGLLDTLSLEKVVGEQKILNVFDAIIMNKQ</sequence>
<dbReference type="InterPro" id="IPR036291">
    <property type="entry name" value="NAD(P)-bd_dom_sf"/>
</dbReference>
<feature type="domain" description="NAD(P)-binding" evidence="3">
    <location>
        <begin position="17"/>
        <end position="313"/>
    </location>
</feature>
<feature type="domain" description="NAD-dependent epimerase/dehydratase" evidence="2">
    <location>
        <begin position="477"/>
        <end position="609"/>
    </location>
</feature>
<dbReference type="InterPro" id="IPR014710">
    <property type="entry name" value="RmlC-like_jellyroll"/>
</dbReference>
<dbReference type="Pfam" id="PF01370">
    <property type="entry name" value="Epimerase"/>
    <property type="match status" value="1"/>
</dbReference>